<evidence type="ECO:0000313" key="1">
    <source>
        <dbReference type="Proteomes" id="UP000887576"/>
    </source>
</evidence>
<sequence>MEPDTETRISVRFFAESGEELGVPVVLPSTTTAAQLQLLCNQFLEKQDDPIPIAFRTPDGIDIVESIDVALKGQLNIEQGVNLVYLPQAVFRIRPVTRCSSSLPGHSQPVISVQFSPDGQHLASGSGDKTVRLWDLNTELPQFVGKAHSHWVLYISWSPDGKKLASACKSGEICLWNPINGEQIGKKLTGHKQWVTCLSWCPLHEDPKCQFLASAGKDHSIRIWDVIRGVTIRTLSSHTASVTCIRWGGAGLLYSGSQDRTVKVWRTSDGVLCRTLTGHAHWINTLALNVDYALRTGCFEPANDCSYPGDDKAQEIARQRYEQAKKNAGGDELLVSGSDDFTLFLWEPVNKKQPIARLTGHQQLVNHVLFSPDTRIIASASFDKSIKLWDGKTGKYLTSLRGHVQAVYQISWSADSRLLVSGSADSTIKVWDMREKKLLLDLPGHGADVFAIDWSPDGKKVASGGKDCVLKLWRQ</sequence>
<organism evidence="1 2">
    <name type="scientific">Panagrolaimus sp. JU765</name>
    <dbReference type="NCBI Taxonomy" id="591449"/>
    <lineage>
        <taxon>Eukaryota</taxon>
        <taxon>Metazoa</taxon>
        <taxon>Ecdysozoa</taxon>
        <taxon>Nematoda</taxon>
        <taxon>Chromadorea</taxon>
        <taxon>Rhabditida</taxon>
        <taxon>Tylenchina</taxon>
        <taxon>Panagrolaimomorpha</taxon>
        <taxon>Panagrolaimoidea</taxon>
        <taxon>Panagrolaimidae</taxon>
        <taxon>Panagrolaimus</taxon>
    </lineage>
</organism>
<dbReference type="Proteomes" id="UP000887576">
    <property type="component" value="Unplaced"/>
</dbReference>
<proteinExistence type="predicted"/>
<evidence type="ECO:0000313" key="2">
    <source>
        <dbReference type="WBParaSite" id="JU765_v2.g18590.t1"/>
    </source>
</evidence>
<dbReference type="WBParaSite" id="JU765_v2.g18590.t1">
    <property type="protein sequence ID" value="JU765_v2.g18590.t1"/>
    <property type="gene ID" value="JU765_v2.g18590"/>
</dbReference>
<protein>
    <submittedName>
        <fullName evidence="2">NLE domain-containing protein</fullName>
    </submittedName>
</protein>
<name>A0AC34QRF1_9BILA</name>
<reference evidence="2" key="1">
    <citation type="submission" date="2022-11" db="UniProtKB">
        <authorList>
            <consortium name="WormBaseParasite"/>
        </authorList>
    </citation>
    <scope>IDENTIFICATION</scope>
</reference>
<accession>A0AC34QRF1</accession>